<evidence type="ECO:0000256" key="2">
    <source>
        <dbReference type="ARBA" id="ARBA00023015"/>
    </source>
</evidence>
<dbReference type="Pfam" id="PF13977">
    <property type="entry name" value="TetR_C_6"/>
    <property type="match status" value="1"/>
</dbReference>
<organism evidence="7 8">
    <name type="scientific">Streptomyces cremeus</name>
    <dbReference type="NCBI Taxonomy" id="66881"/>
    <lineage>
        <taxon>Bacteria</taxon>
        <taxon>Bacillati</taxon>
        <taxon>Actinomycetota</taxon>
        <taxon>Actinomycetes</taxon>
        <taxon>Kitasatosporales</taxon>
        <taxon>Streptomycetaceae</taxon>
        <taxon>Streptomyces</taxon>
    </lineage>
</organism>
<keyword evidence="3 5" id="KW-0238">DNA-binding</keyword>
<name>A0ABV5PA39_STRCM</name>
<evidence type="ECO:0000256" key="4">
    <source>
        <dbReference type="ARBA" id="ARBA00023163"/>
    </source>
</evidence>
<dbReference type="InterPro" id="IPR036271">
    <property type="entry name" value="Tet_transcr_reg_TetR-rel_C_sf"/>
</dbReference>
<keyword evidence="1" id="KW-0678">Repressor</keyword>
<evidence type="ECO:0000259" key="6">
    <source>
        <dbReference type="PROSITE" id="PS50977"/>
    </source>
</evidence>
<protein>
    <submittedName>
        <fullName evidence="7">TetR/AcrR family transcriptional regulator</fullName>
    </submittedName>
</protein>
<dbReference type="RefSeq" id="WP_345222115.1">
    <property type="nucleotide sequence ID" value="NZ_BAAAXE010000013.1"/>
</dbReference>
<comment type="caution">
    <text evidence="7">The sequence shown here is derived from an EMBL/GenBank/DDBJ whole genome shotgun (WGS) entry which is preliminary data.</text>
</comment>
<dbReference type="InterPro" id="IPR001647">
    <property type="entry name" value="HTH_TetR"/>
</dbReference>
<evidence type="ECO:0000256" key="3">
    <source>
        <dbReference type="ARBA" id="ARBA00023125"/>
    </source>
</evidence>
<evidence type="ECO:0000256" key="5">
    <source>
        <dbReference type="PROSITE-ProRule" id="PRU00335"/>
    </source>
</evidence>
<feature type="domain" description="HTH tetR-type" evidence="6">
    <location>
        <begin position="8"/>
        <end position="68"/>
    </location>
</feature>
<gene>
    <name evidence="7" type="ORF">ACFFTU_08930</name>
</gene>
<keyword evidence="4" id="KW-0804">Transcription</keyword>
<dbReference type="Proteomes" id="UP001589718">
    <property type="component" value="Unassembled WGS sequence"/>
</dbReference>
<dbReference type="InterPro" id="IPR039538">
    <property type="entry name" value="BetI_C"/>
</dbReference>
<dbReference type="Pfam" id="PF00440">
    <property type="entry name" value="TetR_N"/>
    <property type="match status" value="1"/>
</dbReference>
<dbReference type="Gene3D" id="1.10.357.10">
    <property type="entry name" value="Tetracycline Repressor, domain 2"/>
    <property type="match status" value="1"/>
</dbReference>
<dbReference type="InterPro" id="IPR009057">
    <property type="entry name" value="Homeodomain-like_sf"/>
</dbReference>
<reference evidence="7 8" key="1">
    <citation type="submission" date="2024-09" db="EMBL/GenBank/DDBJ databases">
        <authorList>
            <person name="Sun Q."/>
            <person name="Mori K."/>
        </authorList>
    </citation>
    <scope>NUCLEOTIDE SEQUENCE [LARGE SCALE GENOMIC DNA]</scope>
    <source>
        <strain evidence="7 8">JCM 4362</strain>
    </source>
</reference>
<keyword evidence="8" id="KW-1185">Reference proteome</keyword>
<evidence type="ECO:0000256" key="1">
    <source>
        <dbReference type="ARBA" id="ARBA00022491"/>
    </source>
</evidence>
<dbReference type="SUPFAM" id="SSF48498">
    <property type="entry name" value="Tetracyclin repressor-like, C-terminal domain"/>
    <property type="match status" value="1"/>
</dbReference>
<feature type="DNA-binding region" description="H-T-H motif" evidence="5">
    <location>
        <begin position="31"/>
        <end position="50"/>
    </location>
</feature>
<dbReference type="PROSITE" id="PS50977">
    <property type="entry name" value="HTH_TETR_2"/>
    <property type="match status" value="1"/>
</dbReference>
<evidence type="ECO:0000313" key="8">
    <source>
        <dbReference type="Proteomes" id="UP001589718"/>
    </source>
</evidence>
<sequence length="202" mass="21564">MPKVVDHEDRRQRLAEAVWELTLREGLEGVTLRKVAAEAGVSMGQVQHYHASREEMVRDAVTRAVAALNARIETSVKAAAAGEETSAEVILRECLYAMLGRDEEGARLLRLSVAVFGRAVSDPALARVMAPDDGELLDLTAGLIAGARAERGKQVAGDPRVDADICWALATGLGVDVALGLRTVEAAETVLGYHLEGVLGRE</sequence>
<keyword evidence="2" id="KW-0805">Transcription regulation</keyword>
<accession>A0ABV5PA39</accession>
<evidence type="ECO:0000313" key="7">
    <source>
        <dbReference type="EMBL" id="MFB9520067.1"/>
    </source>
</evidence>
<dbReference type="SUPFAM" id="SSF46689">
    <property type="entry name" value="Homeodomain-like"/>
    <property type="match status" value="1"/>
</dbReference>
<dbReference type="EMBL" id="JBHMCR010000004">
    <property type="protein sequence ID" value="MFB9520067.1"/>
    <property type="molecule type" value="Genomic_DNA"/>
</dbReference>
<proteinExistence type="predicted"/>